<protein>
    <submittedName>
        <fullName evidence="1">Uncharacterized protein</fullName>
    </submittedName>
</protein>
<evidence type="ECO:0000313" key="2">
    <source>
        <dbReference type="Proteomes" id="UP000034805"/>
    </source>
</evidence>
<dbReference type="Proteomes" id="UP000034805">
    <property type="component" value="Unassembled WGS sequence"/>
</dbReference>
<comment type="caution">
    <text evidence="1">The sequence shown here is derived from an EMBL/GenBank/DDBJ whole genome shotgun (WGS) entry which is preliminary data.</text>
</comment>
<accession>A0A0P7UX55</accession>
<proteinExistence type="predicted"/>
<sequence>MPLMVLLFSRGVRPGETLRNDGGTSKTRMDPDAYKQLLATCCSRLLRGRQVLNITVPCLCWISLQSLPSNSSHLM</sequence>
<evidence type="ECO:0000313" key="1">
    <source>
        <dbReference type="EMBL" id="KPP66291.1"/>
    </source>
</evidence>
<name>A0A0P7UX55_SCLFO</name>
<dbReference type="EMBL" id="JARO02005752">
    <property type="protein sequence ID" value="KPP66291.1"/>
    <property type="molecule type" value="Genomic_DNA"/>
</dbReference>
<gene>
    <name evidence="1" type="ORF">Z043_115223</name>
</gene>
<dbReference type="AlphaFoldDB" id="A0A0P7UX55"/>
<reference evidence="1 2" key="1">
    <citation type="submission" date="2015-08" db="EMBL/GenBank/DDBJ databases">
        <title>The genome of the Asian arowana (Scleropages formosus).</title>
        <authorList>
            <person name="Tan M.H."/>
            <person name="Gan H.M."/>
            <person name="Croft L.J."/>
            <person name="Austin C.M."/>
        </authorList>
    </citation>
    <scope>NUCLEOTIDE SEQUENCE [LARGE SCALE GENOMIC DNA]</scope>
    <source>
        <strain evidence="1">Aro1</strain>
    </source>
</reference>
<organism evidence="1 2">
    <name type="scientific">Scleropages formosus</name>
    <name type="common">Asian bonytongue</name>
    <name type="synonym">Osteoglossum formosum</name>
    <dbReference type="NCBI Taxonomy" id="113540"/>
    <lineage>
        <taxon>Eukaryota</taxon>
        <taxon>Metazoa</taxon>
        <taxon>Chordata</taxon>
        <taxon>Craniata</taxon>
        <taxon>Vertebrata</taxon>
        <taxon>Euteleostomi</taxon>
        <taxon>Actinopterygii</taxon>
        <taxon>Neopterygii</taxon>
        <taxon>Teleostei</taxon>
        <taxon>Osteoglossocephala</taxon>
        <taxon>Osteoglossomorpha</taxon>
        <taxon>Osteoglossiformes</taxon>
        <taxon>Osteoglossidae</taxon>
        <taxon>Scleropages</taxon>
    </lineage>
</organism>